<dbReference type="Proteomes" id="UP000677228">
    <property type="component" value="Unassembled WGS sequence"/>
</dbReference>
<proteinExistence type="predicted"/>
<evidence type="ECO:0000313" key="3">
    <source>
        <dbReference type="Proteomes" id="UP000682733"/>
    </source>
</evidence>
<protein>
    <submittedName>
        <fullName evidence="2">Uncharacterized protein</fullName>
    </submittedName>
</protein>
<dbReference type="EMBL" id="CAJOBA010083016">
    <property type="protein sequence ID" value="CAF4450652.1"/>
    <property type="molecule type" value="Genomic_DNA"/>
</dbReference>
<evidence type="ECO:0000313" key="2">
    <source>
        <dbReference type="EMBL" id="CAF4450652.1"/>
    </source>
</evidence>
<accession>A0A8S2WM99</accession>
<dbReference type="EMBL" id="CAJNOK010057683">
    <property type="protein sequence ID" value="CAF1627079.1"/>
    <property type="molecule type" value="Genomic_DNA"/>
</dbReference>
<comment type="caution">
    <text evidence="2">The sequence shown here is derived from an EMBL/GenBank/DDBJ whole genome shotgun (WGS) entry which is preliminary data.</text>
</comment>
<dbReference type="Proteomes" id="UP000682733">
    <property type="component" value="Unassembled WGS sequence"/>
</dbReference>
<evidence type="ECO:0000313" key="1">
    <source>
        <dbReference type="EMBL" id="CAF1627079.1"/>
    </source>
</evidence>
<organism evidence="2 3">
    <name type="scientific">Didymodactylos carnosus</name>
    <dbReference type="NCBI Taxonomy" id="1234261"/>
    <lineage>
        <taxon>Eukaryota</taxon>
        <taxon>Metazoa</taxon>
        <taxon>Spiralia</taxon>
        <taxon>Gnathifera</taxon>
        <taxon>Rotifera</taxon>
        <taxon>Eurotatoria</taxon>
        <taxon>Bdelloidea</taxon>
        <taxon>Philodinida</taxon>
        <taxon>Philodinidae</taxon>
        <taxon>Didymodactylos</taxon>
    </lineage>
</organism>
<dbReference type="AlphaFoldDB" id="A0A8S2WM99"/>
<dbReference type="PANTHER" id="PTHR22455:SF10">
    <property type="entry name" value="CILIA- AND FLAGELLA-ASSOCIATED PROTEIN 91"/>
    <property type="match status" value="1"/>
</dbReference>
<reference evidence="2" key="1">
    <citation type="submission" date="2021-02" db="EMBL/GenBank/DDBJ databases">
        <authorList>
            <person name="Nowell W R."/>
        </authorList>
    </citation>
    <scope>NUCLEOTIDE SEQUENCE</scope>
</reference>
<gene>
    <name evidence="1" type="ORF">OVA965_LOCUS43511</name>
    <name evidence="2" type="ORF">TMI583_LOCUS45809</name>
</gene>
<dbReference type="InterPro" id="IPR026720">
    <property type="entry name" value="CFAP91"/>
</dbReference>
<dbReference type="PANTHER" id="PTHR22455">
    <property type="entry name" value="CILIA- AND FLAGELLA-ASSOCIATED PROTEIN 91"/>
    <property type="match status" value="1"/>
</dbReference>
<feature type="non-terminal residue" evidence="2">
    <location>
        <position position="150"/>
    </location>
</feature>
<sequence length="150" mass="17409">EEFIDSVLQTYEGEAISDVVDFLSKELIRLQEERRIEAFAILAERNRRLREAEESGLRQLLKMTQNTVDTYLEDIILDSMNECASEQARIEIQEKAVKINEIANEIEQRRTQFESEGIVAELVHGFLIPEIAKQESRAKGSFLDFQLILY</sequence>
<name>A0A8S2WM99_9BILA</name>